<evidence type="ECO:0000313" key="5">
    <source>
        <dbReference type="EMBL" id="GAA5159717.1"/>
    </source>
</evidence>
<accession>A0ABP9QCQ8</accession>
<keyword evidence="1 5" id="KW-0489">Methyltransferase</keyword>
<evidence type="ECO:0000256" key="3">
    <source>
        <dbReference type="ARBA" id="ARBA00022691"/>
    </source>
</evidence>
<dbReference type="PANTHER" id="PTHR43464">
    <property type="entry name" value="METHYLTRANSFERASE"/>
    <property type="match status" value="1"/>
</dbReference>
<dbReference type="Gene3D" id="3.40.50.150">
    <property type="entry name" value="Vaccinia Virus protein VP39"/>
    <property type="match status" value="1"/>
</dbReference>
<sequence length="249" mass="27160">MTGSLAPDFEALYRGESLYPEGHPLRAVFQDIVPWDIGGPQRPLVRLVADGGLRGHVLDAGCGLGDSALYLAGRGYRVTAFDNSPAAIRRATARAESLGVSVEFLIADATALDDLADHSFDTILDNGLLHSLDPAGRAAYLAALRRAAAPEARLYVVCWTDDTPSQLRPPHQDDAEGTRRTLTEAGWAVTRFDWTQYAFNSALTREILHQAMEVTGAGEEGRCYVDRLATDEHGRLLLPLWSITAEVFR</sequence>
<dbReference type="InterPro" id="IPR041698">
    <property type="entry name" value="Methyltransf_25"/>
</dbReference>
<dbReference type="GO" id="GO:0032259">
    <property type="term" value="P:methylation"/>
    <property type="evidence" value="ECO:0007669"/>
    <property type="project" value="UniProtKB-KW"/>
</dbReference>
<dbReference type="GO" id="GO:0008168">
    <property type="term" value="F:methyltransferase activity"/>
    <property type="evidence" value="ECO:0007669"/>
    <property type="project" value="UniProtKB-KW"/>
</dbReference>
<comment type="caution">
    <text evidence="5">The sequence shown here is derived from an EMBL/GenBank/DDBJ whole genome shotgun (WGS) entry which is preliminary data.</text>
</comment>
<dbReference type="PANTHER" id="PTHR43464:SF19">
    <property type="entry name" value="UBIQUINONE BIOSYNTHESIS O-METHYLTRANSFERASE, MITOCHONDRIAL"/>
    <property type="match status" value="1"/>
</dbReference>
<reference evidence="6" key="1">
    <citation type="journal article" date="2019" name="Int. J. Syst. Evol. Microbiol.">
        <title>The Global Catalogue of Microorganisms (GCM) 10K type strain sequencing project: providing services to taxonomists for standard genome sequencing and annotation.</title>
        <authorList>
            <consortium name="The Broad Institute Genomics Platform"/>
            <consortium name="The Broad Institute Genome Sequencing Center for Infectious Disease"/>
            <person name="Wu L."/>
            <person name="Ma J."/>
        </authorList>
    </citation>
    <scope>NUCLEOTIDE SEQUENCE [LARGE SCALE GENOMIC DNA]</scope>
    <source>
        <strain evidence="6">JCM 18303</strain>
    </source>
</reference>
<dbReference type="InterPro" id="IPR029063">
    <property type="entry name" value="SAM-dependent_MTases_sf"/>
</dbReference>
<keyword evidence="6" id="KW-1185">Reference proteome</keyword>
<name>A0ABP9QCQ8_9PSEU</name>
<feature type="domain" description="Methyltransferase" evidence="4">
    <location>
        <begin position="57"/>
        <end position="150"/>
    </location>
</feature>
<protein>
    <submittedName>
        <fullName evidence="5">Class I SAM-dependent methyltransferase</fullName>
    </submittedName>
</protein>
<gene>
    <name evidence="5" type="ORF">GCM10023321_41270</name>
</gene>
<keyword evidence="2" id="KW-0808">Transferase</keyword>
<dbReference type="RefSeq" id="WP_185063324.1">
    <property type="nucleotide sequence ID" value="NZ_BAABJP010000019.1"/>
</dbReference>
<organism evidence="5 6">
    <name type="scientific">Pseudonocardia eucalypti</name>
    <dbReference type="NCBI Taxonomy" id="648755"/>
    <lineage>
        <taxon>Bacteria</taxon>
        <taxon>Bacillati</taxon>
        <taxon>Actinomycetota</taxon>
        <taxon>Actinomycetes</taxon>
        <taxon>Pseudonocardiales</taxon>
        <taxon>Pseudonocardiaceae</taxon>
        <taxon>Pseudonocardia</taxon>
    </lineage>
</organism>
<evidence type="ECO:0000256" key="2">
    <source>
        <dbReference type="ARBA" id="ARBA00022679"/>
    </source>
</evidence>
<dbReference type="Proteomes" id="UP001428817">
    <property type="component" value="Unassembled WGS sequence"/>
</dbReference>
<keyword evidence="3" id="KW-0949">S-adenosyl-L-methionine</keyword>
<dbReference type="EMBL" id="BAABJP010000019">
    <property type="protein sequence ID" value="GAA5159717.1"/>
    <property type="molecule type" value="Genomic_DNA"/>
</dbReference>
<dbReference type="SUPFAM" id="SSF53335">
    <property type="entry name" value="S-adenosyl-L-methionine-dependent methyltransferases"/>
    <property type="match status" value="1"/>
</dbReference>
<evidence type="ECO:0000256" key="1">
    <source>
        <dbReference type="ARBA" id="ARBA00022603"/>
    </source>
</evidence>
<dbReference type="CDD" id="cd02440">
    <property type="entry name" value="AdoMet_MTases"/>
    <property type="match status" value="1"/>
</dbReference>
<proteinExistence type="predicted"/>
<evidence type="ECO:0000313" key="6">
    <source>
        <dbReference type="Proteomes" id="UP001428817"/>
    </source>
</evidence>
<dbReference type="Pfam" id="PF13649">
    <property type="entry name" value="Methyltransf_25"/>
    <property type="match status" value="1"/>
</dbReference>
<evidence type="ECO:0000259" key="4">
    <source>
        <dbReference type="Pfam" id="PF13649"/>
    </source>
</evidence>